<feature type="repeat" description="TPR" evidence="3">
    <location>
        <begin position="623"/>
        <end position="656"/>
    </location>
</feature>
<dbReference type="Gene3D" id="1.25.40.10">
    <property type="entry name" value="Tetratricopeptide repeat domain"/>
    <property type="match status" value="2"/>
</dbReference>
<accession>A0A815H776</accession>
<feature type="repeat" description="TPR" evidence="3">
    <location>
        <begin position="539"/>
        <end position="572"/>
    </location>
</feature>
<dbReference type="SUPFAM" id="SSF56399">
    <property type="entry name" value="ADP-ribosylation"/>
    <property type="match status" value="1"/>
</dbReference>
<dbReference type="InterPro" id="IPR011990">
    <property type="entry name" value="TPR-like_helical_dom_sf"/>
</dbReference>
<keyword evidence="2 3" id="KW-0802">TPR repeat</keyword>
<evidence type="ECO:0000256" key="2">
    <source>
        <dbReference type="ARBA" id="ARBA00022803"/>
    </source>
</evidence>
<reference evidence="4" key="1">
    <citation type="submission" date="2021-02" db="EMBL/GenBank/DDBJ databases">
        <authorList>
            <person name="Nowell W R."/>
        </authorList>
    </citation>
    <scope>NUCLEOTIDE SEQUENCE</scope>
</reference>
<dbReference type="PROSITE" id="PS51996">
    <property type="entry name" value="TR_MART"/>
    <property type="match status" value="1"/>
</dbReference>
<dbReference type="SUPFAM" id="SSF48452">
    <property type="entry name" value="TPR-like"/>
    <property type="match status" value="1"/>
</dbReference>
<evidence type="ECO:0000256" key="3">
    <source>
        <dbReference type="PROSITE-ProRule" id="PRU00339"/>
    </source>
</evidence>
<dbReference type="SMART" id="SM00028">
    <property type="entry name" value="TPR"/>
    <property type="match status" value="6"/>
</dbReference>
<gene>
    <name evidence="4" type="ORF">XAT740_LOCUS31344</name>
</gene>
<dbReference type="Pfam" id="PF13424">
    <property type="entry name" value="TPR_12"/>
    <property type="match status" value="1"/>
</dbReference>
<sequence>MSENKPLVQIVRFSSILTADKLLSDSKYGNLETYSILWVDPFVNDAKEYVDAQQRLRTAINYIRTFKTISNCEDYIQSIPDQDRIFLIVNSQLGEELVPKIHQYRQIFAIYIYITDEKRNTQWSKEFTKIKSISIQIDNLVARIKSDRVRRSQNKIDEPLAISLFDLNVSYKNNDQFIRSHLLIDCLLRIKGNSIDFDKFIHLCEQEYQENKSELSLIQEFKQNYSTSRAVRWYTRQTFLFRMLSKALRVQNLDILFLFRFFISDIQQQLIRNQCSQPMQLYRAQLLTNEQFETLKNAMGGFLMINSFLSTTLDRDASLELLNSIDSSDEFNMQRVLFEIEADPHINGVKPFANIIWLSHCFGQQEVLMMVGSIFRIMEIQYYDNQLSIIRLVLTSEHDQNLQNSFEHLKREYGEKEMDLLSFGHVLYDMGNFENAKKFYLRFLDDIPSDQQDLVNCYHALGEVAADKGDCNSSLEWYQKLHELLTRTLSTDDTRLADSHTVIGDIYWKKMDLKQALESYNKALNIYKRGCDENDLTIAACWEKIGAIYEKQKKYFQALNSYEKALNIRQKSLPADDLVLGAAHSKVANIRLSLCHYYLAVCHFNIALKIKLNSLPPDHLDIASDYRGMGHMYKGSGDINQALVYYEKAAEIYRSQLPAEHPTVMEIERNIQSVSTESTKL</sequence>
<dbReference type="PANTHER" id="PTHR45641">
    <property type="entry name" value="TETRATRICOPEPTIDE REPEAT PROTEIN (AFU_ORTHOLOGUE AFUA_6G03870)"/>
    <property type="match status" value="1"/>
</dbReference>
<dbReference type="PROSITE" id="PS50005">
    <property type="entry name" value="TPR"/>
    <property type="match status" value="3"/>
</dbReference>
<proteinExistence type="predicted"/>
<comment type="caution">
    <text evidence="4">The sequence shown here is derived from an EMBL/GenBank/DDBJ whole genome shotgun (WGS) entry which is preliminary data.</text>
</comment>
<dbReference type="InterPro" id="IPR019734">
    <property type="entry name" value="TPR_rpt"/>
</dbReference>
<evidence type="ECO:0000256" key="1">
    <source>
        <dbReference type="ARBA" id="ARBA00022737"/>
    </source>
</evidence>
<organism evidence="4 5">
    <name type="scientific">Adineta ricciae</name>
    <name type="common">Rotifer</name>
    <dbReference type="NCBI Taxonomy" id="249248"/>
    <lineage>
        <taxon>Eukaryota</taxon>
        <taxon>Metazoa</taxon>
        <taxon>Spiralia</taxon>
        <taxon>Gnathifera</taxon>
        <taxon>Rotifera</taxon>
        <taxon>Eurotatoria</taxon>
        <taxon>Bdelloidea</taxon>
        <taxon>Adinetida</taxon>
        <taxon>Adinetidae</taxon>
        <taxon>Adineta</taxon>
    </lineage>
</organism>
<dbReference type="Pfam" id="PF13374">
    <property type="entry name" value="TPR_10"/>
    <property type="match status" value="1"/>
</dbReference>
<keyword evidence="5" id="KW-1185">Reference proteome</keyword>
<feature type="repeat" description="TPR" evidence="3">
    <location>
        <begin position="497"/>
        <end position="530"/>
    </location>
</feature>
<protein>
    <submittedName>
        <fullName evidence="4">Uncharacterized protein</fullName>
    </submittedName>
</protein>
<dbReference type="Gene3D" id="3.90.176.10">
    <property type="entry name" value="Toxin ADP-ribosyltransferase, Chain A, domain 1"/>
    <property type="match status" value="1"/>
</dbReference>
<dbReference type="Pfam" id="PF13181">
    <property type="entry name" value="TPR_8"/>
    <property type="match status" value="2"/>
</dbReference>
<keyword evidence="1" id="KW-0677">Repeat</keyword>
<name>A0A815H776_ADIRI</name>
<dbReference type="EMBL" id="CAJNOR010002849">
    <property type="protein sequence ID" value="CAF1348335.1"/>
    <property type="molecule type" value="Genomic_DNA"/>
</dbReference>
<dbReference type="PANTHER" id="PTHR45641:SF1">
    <property type="entry name" value="AAA+ ATPASE DOMAIN-CONTAINING PROTEIN"/>
    <property type="match status" value="1"/>
</dbReference>
<dbReference type="Proteomes" id="UP000663828">
    <property type="component" value="Unassembled WGS sequence"/>
</dbReference>
<evidence type="ECO:0000313" key="5">
    <source>
        <dbReference type="Proteomes" id="UP000663828"/>
    </source>
</evidence>
<evidence type="ECO:0000313" key="4">
    <source>
        <dbReference type="EMBL" id="CAF1348335.1"/>
    </source>
</evidence>
<dbReference type="AlphaFoldDB" id="A0A815H776"/>